<keyword evidence="3" id="KW-1185">Reference proteome</keyword>
<dbReference type="AGR" id="WB:WBGene00013163"/>
<evidence type="ECO:0000313" key="4">
    <source>
        <dbReference type="WormBase" id="Y53F4B.17"/>
    </source>
</evidence>
<dbReference type="PaxDb" id="6239-Y53F4B.17"/>
<dbReference type="EMBL" id="BX284602">
    <property type="protein sequence ID" value="CAB70107.2"/>
    <property type="molecule type" value="Genomic_DNA"/>
</dbReference>
<protein>
    <submittedName>
        <fullName evidence="2">Uncharacterized protein</fullName>
    </submittedName>
</protein>
<feature type="region of interest" description="Disordered" evidence="1">
    <location>
        <begin position="1"/>
        <end position="97"/>
    </location>
</feature>
<evidence type="ECO:0000313" key="2">
    <source>
        <dbReference type="EMBL" id="CAB70107.2"/>
    </source>
</evidence>
<proteinExistence type="predicted"/>
<sequence>MDQSIYSSVSAGLEPRSADVRGEDEDVQEVGHGEQRVREVDPRADREVESDPFSEATTFRSDQVHPLGSWFSVFRSDSSSPAPSTSTNEEVEERSFRAPSVDSLFVEFDDRELAAREREGSGEVVAEPEAEPLESSEPRHQKRPSDQRPSDDVIASKKARTLHHFSVVNITVHLPENDSHPELLHLLAEIGKKRNLKWSSRSPSIESLLEHLSNRNEITVSVLIADDLYAEWKPTGIESQRTLDNGDGEHIPESCVAEVERSKDGLIVIHGCAWPTWEEQDTVGAE</sequence>
<feature type="compositionally biased region" description="Basic and acidic residues" evidence="1">
    <location>
        <begin position="136"/>
        <end position="152"/>
    </location>
</feature>
<reference evidence="2 3" key="1">
    <citation type="journal article" date="1998" name="Science">
        <title>Genome sequence of the nematode C. elegans: a platform for investigating biology.</title>
        <authorList>
            <consortium name="The C. elegans sequencing consortium"/>
            <person name="Sulson J.E."/>
            <person name="Waterston R."/>
        </authorList>
    </citation>
    <scope>NUCLEOTIDE SEQUENCE [LARGE SCALE GENOMIC DNA]</scope>
    <source>
        <strain evidence="2 3">Bristol N2</strain>
    </source>
</reference>
<evidence type="ECO:0000313" key="3">
    <source>
        <dbReference type="Proteomes" id="UP000001940"/>
    </source>
</evidence>
<dbReference type="UCSC" id="Y53F4B.17">
    <property type="organism name" value="c. elegans"/>
</dbReference>
<dbReference type="AlphaFoldDB" id="Q9NAA2"/>
<feature type="compositionally biased region" description="Low complexity" evidence="1">
    <location>
        <begin position="69"/>
        <end position="87"/>
    </location>
</feature>
<name>Q9NAA2_CAEEL</name>
<feature type="compositionally biased region" description="Basic and acidic residues" evidence="1">
    <location>
        <begin position="29"/>
        <end position="49"/>
    </location>
</feature>
<organism evidence="2 3">
    <name type="scientific">Caenorhabditis elegans</name>
    <dbReference type="NCBI Taxonomy" id="6239"/>
    <lineage>
        <taxon>Eukaryota</taxon>
        <taxon>Metazoa</taxon>
        <taxon>Ecdysozoa</taxon>
        <taxon>Nematoda</taxon>
        <taxon>Chromadorea</taxon>
        <taxon>Rhabditida</taxon>
        <taxon>Rhabditina</taxon>
        <taxon>Rhabditomorpha</taxon>
        <taxon>Rhabditoidea</taxon>
        <taxon>Rhabditidae</taxon>
        <taxon>Peloderinae</taxon>
        <taxon>Caenorhabditis</taxon>
    </lineage>
</organism>
<dbReference type="InParanoid" id="Q9NAA2"/>
<feature type="compositionally biased region" description="Polar residues" evidence="1">
    <location>
        <begin position="1"/>
        <end position="10"/>
    </location>
</feature>
<dbReference type="Proteomes" id="UP000001940">
    <property type="component" value="Chromosome II"/>
</dbReference>
<dbReference type="WormBase" id="Y53F4B.17">
    <property type="protein sequence ID" value="CE53791"/>
    <property type="gene ID" value="WBGene00013163"/>
</dbReference>
<accession>Q9NAA2</accession>
<gene>
    <name evidence="2" type="ORF">CELE_Y53F4B.17</name>
    <name evidence="2 4" type="ORF">Y53F4B.17</name>
</gene>
<dbReference type="HOGENOM" id="CLU_816923_0_0_1"/>
<feature type="region of interest" description="Disordered" evidence="1">
    <location>
        <begin position="116"/>
        <end position="152"/>
    </location>
</feature>
<evidence type="ECO:0000256" key="1">
    <source>
        <dbReference type="SAM" id="MobiDB-lite"/>
    </source>
</evidence>